<protein>
    <submittedName>
        <fullName evidence="6">Thioredoxin fold domain-containing protein</fullName>
    </submittedName>
</protein>
<name>A0ABX7YS19_9GAMM</name>
<keyword evidence="7" id="KW-1185">Reference proteome</keyword>
<dbReference type="PRINTS" id="PR00421">
    <property type="entry name" value="THIOREDOXIN"/>
</dbReference>
<reference evidence="6 7" key="1">
    <citation type="submission" date="2021-04" db="EMBL/GenBank/DDBJ databases">
        <title>Novel species identification of genus Shewanella.</title>
        <authorList>
            <person name="Liu G."/>
        </authorList>
    </citation>
    <scope>NUCLEOTIDE SEQUENCE [LARGE SCALE GENOMIC DNA]</scope>
    <source>
        <strain evidence="6 7">FJAT-54481</strain>
    </source>
</reference>
<sequence length="416" mass="47152">MPTAIIKVTQATVRENITDSTGYVLLDLWAPWCVPCRNLAPVIDSISKLPDSELQVAKLDVEAHPEAMTQFGVRGIPTLILFHNGQEIGRQVGQKSFRELKAWLETQHVDLGEAKPLTAAVGDFASFYGDEELRQFFINRVMHHAAQQQIIARNYPYWDEKSGSISAAFTHCDSFTVFERVTGINATFAALLELIAPTEVHALQPITDALTAGKNYAPMPMRFIHAFFAEPSFAWPTLFAEVNEAEQLRLVFVALLERYLRGRDIDDAQCQQLQRQAQALLHHQDVSVALVAAIIEQLATLPAASDFDSWNEVIGRLKTLIYDIGKHLSGWSAYDRNTEKRRFQWFMNKEQQSASGKLQGTELEAYRQQWQEENTEYQLKEAAFFADNFASMQPIYHRLHQLLTEALLHSPIYIAA</sequence>
<dbReference type="PANTHER" id="PTHR45663">
    <property type="entry name" value="GEO12009P1"/>
    <property type="match status" value="1"/>
</dbReference>
<dbReference type="InterPro" id="IPR036249">
    <property type="entry name" value="Thioredoxin-like_sf"/>
</dbReference>
<keyword evidence="2" id="KW-0249">Electron transport</keyword>
<evidence type="ECO:0000313" key="7">
    <source>
        <dbReference type="Proteomes" id="UP000679575"/>
    </source>
</evidence>
<organism evidence="6 7">
    <name type="scientific">Shewanella yunxiaonensis</name>
    <dbReference type="NCBI Taxonomy" id="2829809"/>
    <lineage>
        <taxon>Bacteria</taxon>
        <taxon>Pseudomonadati</taxon>
        <taxon>Pseudomonadota</taxon>
        <taxon>Gammaproteobacteria</taxon>
        <taxon>Alteromonadales</taxon>
        <taxon>Shewanellaceae</taxon>
        <taxon>Shewanella</taxon>
    </lineage>
</organism>
<dbReference type="CDD" id="cd02947">
    <property type="entry name" value="TRX_family"/>
    <property type="match status" value="1"/>
</dbReference>
<dbReference type="Pfam" id="PF00085">
    <property type="entry name" value="Thioredoxin"/>
    <property type="match status" value="1"/>
</dbReference>
<dbReference type="Proteomes" id="UP000679575">
    <property type="component" value="Chromosome"/>
</dbReference>
<evidence type="ECO:0000259" key="5">
    <source>
        <dbReference type="PROSITE" id="PS51352"/>
    </source>
</evidence>
<evidence type="ECO:0000256" key="4">
    <source>
        <dbReference type="ARBA" id="ARBA00023284"/>
    </source>
</evidence>
<dbReference type="SUPFAM" id="SSF52833">
    <property type="entry name" value="Thioredoxin-like"/>
    <property type="match status" value="1"/>
</dbReference>
<evidence type="ECO:0000256" key="1">
    <source>
        <dbReference type="ARBA" id="ARBA00022448"/>
    </source>
</evidence>
<gene>
    <name evidence="6" type="ORF">KDN34_14760</name>
</gene>
<dbReference type="Gene3D" id="3.40.30.10">
    <property type="entry name" value="Glutaredoxin"/>
    <property type="match status" value="1"/>
</dbReference>
<accession>A0ABX7YS19</accession>
<evidence type="ECO:0000256" key="2">
    <source>
        <dbReference type="ARBA" id="ARBA00022982"/>
    </source>
</evidence>
<dbReference type="PANTHER" id="PTHR45663:SF11">
    <property type="entry name" value="GEO12009P1"/>
    <property type="match status" value="1"/>
</dbReference>
<keyword evidence="4" id="KW-0676">Redox-active center</keyword>
<dbReference type="EMBL" id="CP073587">
    <property type="protein sequence ID" value="QUN05437.1"/>
    <property type="molecule type" value="Genomic_DNA"/>
</dbReference>
<dbReference type="RefSeq" id="WP_212594469.1">
    <property type="nucleotide sequence ID" value="NZ_CP073587.1"/>
</dbReference>
<dbReference type="InterPro" id="IPR013766">
    <property type="entry name" value="Thioredoxin_domain"/>
</dbReference>
<evidence type="ECO:0000313" key="6">
    <source>
        <dbReference type="EMBL" id="QUN05437.1"/>
    </source>
</evidence>
<proteinExistence type="predicted"/>
<evidence type="ECO:0000256" key="3">
    <source>
        <dbReference type="ARBA" id="ARBA00023157"/>
    </source>
</evidence>
<dbReference type="PROSITE" id="PS00194">
    <property type="entry name" value="THIOREDOXIN_1"/>
    <property type="match status" value="1"/>
</dbReference>
<dbReference type="PROSITE" id="PS51352">
    <property type="entry name" value="THIOREDOXIN_2"/>
    <property type="match status" value="1"/>
</dbReference>
<keyword evidence="1" id="KW-0813">Transport</keyword>
<dbReference type="InterPro" id="IPR017937">
    <property type="entry name" value="Thioredoxin_CS"/>
</dbReference>
<feature type="domain" description="Thioredoxin" evidence="5">
    <location>
        <begin position="1"/>
        <end position="109"/>
    </location>
</feature>
<keyword evidence="3" id="KW-1015">Disulfide bond</keyword>